<evidence type="ECO:0000256" key="1">
    <source>
        <dbReference type="ARBA" id="ARBA00023002"/>
    </source>
</evidence>
<dbReference type="InterPro" id="IPR002569">
    <property type="entry name" value="Met_Sox_Rdtase_MsrA_dom"/>
</dbReference>
<evidence type="ECO:0000259" key="5">
    <source>
        <dbReference type="Pfam" id="PF01625"/>
    </source>
</evidence>
<dbReference type="GO" id="GO:0008113">
    <property type="term" value="F:peptide-methionine (S)-S-oxide reductase activity"/>
    <property type="evidence" value="ECO:0007669"/>
    <property type="project" value="UniProtKB-UniRule"/>
</dbReference>
<protein>
    <recommendedName>
        <fullName evidence="4">Peptide methionine sulfoxide reductase MsrA</fullName>
        <shortName evidence="4">Protein-methionine-S-oxide reductase</shortName>
        <ecNumber evidence="4">1.8.4.11</ecNumber>
    </recommendedName>
    <alternativeName>
        <fullName evidence="4">Peptide-methionine (S)-S-oxide reductase</fullName>
        <shortName evidence="4">Peptide Met(O) reductase</shortName>
    </alternativeName>
</protein>
<dbReference type="SUPFAM" id="SSF55068">
    <property type="entry name" value="Peptide methionine sulfoxide reductase"/>
    <property type="match status" value="1"/>
</dbReference>
<evidence type="ECO:0000313" key="6">
    <source>
        <dbReference type="EMBL" id="PZD80933.1"/>
    </source>
</evidence>
<comment type="caution">
    <text evidence="6">The sequence shown here is derived from an EMBL/GenBank/DDBJ whole genome shotgun (WGS) entry which is preliminary data.</text>
</comment>
<comment type="catalytic activity">
    <reaction evidence="3 4">
        <text>[thioredoxin]-disulfide + L-methionine + H2O = L-methionine (S)-S-oxide + [thioredoxin]-dithiol</text>
        <dbReference type="Rhea" id="RHEA:19993"/>
        <dbReference type="Rhea" id="RHEA-COMP:10698"/>
        <dbReference type="Rhea" id="RHEA-COMP:10700"/>
        <dbReference type="ChEBI" id="CHEBI:15377"/>
        <dbReference type="ChEBI" id="CHEBI:29950"/>
        <dbReference type="ChEBI" id="CHEBI:50058"/>
        <dbReference type="ChEBI" id="CHEBI:57844"/>
        <dbReference type="ChEBI" id="CHEBI:58772"/>
        <dbReference type="EC" id="1.8.4.11"/>
    </reaction>
</comment>
<name>A0A2W1K2W8_ACIFR</name>
<reference evidence="6 7" key="1">
    <citation type="submission" date="2018-06" db="EMBL/GenBank/DDBJ databases">
        <title>Draft sequence of Acidithiobacillus ferrooxidans CCM 4253.</title>
        <authorList>
            <person name="Moya-Beltran A."/>
            <person name="Castro M."/>
            <person name="Covarrubias P.C."/>
            <person name="Issotta F."/>
            <person name="Janiczek O."/>
            <person name="Mandl M."/>
            <person name="Kucera J."/>
            <person name="Quatrini R."/>
        </authorList>
    </citation>
    <scope>NUCLEOTIDE SEQUENCE [LARGE SCALE GENOMIC DNA]</scope>
    <source>
        <strain evidence="6 7">CCM 4253</strain>
    </source>
</reference>
<keyword evidence="1 4" id="KW-0560">Oxidoreductase</keyword>
<evidence type="ECO:0000313" key="7">
    <source>
        <dbReference type="Proteomes" id="UP000248886"/>
    </source>
</evidence>
<dbReference type="Proteomes" id="UP000248886">
    <property type="component" value="Unassembled WGS sequence"/>
</dbReference>
<dbReference type="EMBL" id="QKQP01000005">
    <property type="protein sequence ID" value="PZD80933.1"/>
    <property type="molecule type" value="Genomic_DNA"/>
</dbReference>
<accession>A0A2W1K2W8</accession>
<comment type="catalytic activity">
    <reaction evidence="2 4">
        <text>L-methionyl-[protein] + [thioredoxin]-disulfide + H2O = L-methionyl-(S)-S-oxide-[protein] + [thioredoxin]-dithiol</text>
        <dbReference type="Rhea" id="RHEA:14217"/>
        <dbReference type="Rhea" id="RHEA-COMP:10698"/>
        <dbReference type="Rhea" id="RHEA-COMP:10700"/>
        <dbReference type="Rhea" id="RHEA-COMP:12313"/>
        <dbReference type="Rhea" id="RHEA-COMP:12315"/>
        <dbReference type="ChEBI" id="CHEBI:15377"/>
        <dbReference type="ChEBI" id="CHEBI:16044"/>
        <dbReference type="ChEBI" id="CHEBI:29950"/>
        <dbReference type="ChEBI" id="CHEBI:44120"/>
        <dbReference type="ChEBI" id="CHEBI:50058"/>
        <dbReference type="EC" id="1.8.4.11"/>
    </reaction>
</comment>
<dbReference type="AlphaFoldDB" id="A0A2W1K2W8"/>
<sequence>MALTIPAPDREDAAADAPGVAVLAAGCFWCVEAVYLGLAGVTRIVSGYTGGAAQTANYRAVCTGTTGHAEAVEIHYDPALLSFGRLLQVFFAVAHDPTQRDRQGNDVGTQYRSAIFTVNDAQMALARDYVAQLDQAKVFAGPIATEITPLTHFYPAEDYHQDYARQHPDQPYICAVALPKVEKLRTRFPQWLRENQRR</sequence>
<dbReference type="EC" id="1.8.4.11" evidence="4"/>
<dbReference type="OrthoDB" id="5291837at2"/>
<dbReference type="HAMAP" id="MF_01401">
    <property type="entry name" value="MsrA"/>
    <property type="match status" value="1"/>
</dbReference>
<dbReference type="PANTHER" id="PTHR43774">
    <property type="entry name" value="PEPTIDE METHIONINE SULFOXIDE REDUCTASE"/>
    <property type="match status" value="1"/>
</dbReference>
<dbReference type="Gene3D" id="3.30.1060.10">
    <property type="entry name" value="Peptide methionine sulphoxide reductase MsrA"/>
    <property type="match status" value="1"/>
</dbReference>
<proteinExistence type="inferred from homology"/>
<dbReference type="GeneID" id="65281959"/>
<comment type="similarity">
    <text evidence="4">Belongs to the MsrA Met sulfoxide reductase family.</text>
</comment>
<dbReference type="PANTHER" id="PTHR43774:SF1">
    <property type="entry name" value="PEPTIDE METHIONINE SULFOXIDE REDUCTASE MSRA 2"/>
    <property type="match status" value="1"/>
</dbReference>
<evidence type="ECO:0000256" key="4">
    <source>
        <dbReference type="HAMAP-Rule" id="MF_01401"/>
    </source>
</evidence>
<dbReference type="InterPro" id="IPR036509">
    <property type="entry name" value="Met_Sox_Rdtase_MsrA_sf"/>
</dbReference>
<gene>
    <name evidence="4 6" type="primary">msrA</name>
    <name evidence="6" type="ORF">DN052_11000</name>
</gene>
<evidence type="ECO:0000256" key="2">
    <source>
        <dbReference type="ARBA" id="ARBA00047806"/>
    </source>
</evidence>
<dbReference type="GO" id="GO:0033744">
    <property type="term" value="F:L-methionine:thioredoxin-disulfide S-oxidoreductase activity"/>
    <property type="evidence" value="ECO:0007669"/>
    <property type="project" value="RHEA"/>
</dbReference>
<dbReference type="OMA" id="RYRCGRD"/>
<dbReference type="RefSeq" id="WP_009560846.1">
    <property type="nucleotide sequence ID" value="NZ_AP025160.1"/>
</dbReference>
<dbReference type="NCBIfam" id="TIGR00401">
    <property type="entry name" value="msrA"/>
    <property type="match status" value="1"/>
</dbReference>
<comment type="function">
    <text evidence="4">Has an important function as a repair enzyme for proteins that have been inactivated by oxidation. Catalyzes the reversible oxidation-reduction of methionine sulfoxide in proteins to methionine.</text>
</comment>
<evidence type="ECO:0000256" key="3">
    <source>
        <dbReference type="ARBA" id="ARBA00048782"/>
    </source>
</evidence>
<dbReference type="Pfam" id="PF01625">
    <property type="entry name" value="PMSR"/>
    <property type="match status" value="1"/>
</dbReference>
<feature type="active site" evidence="4">
    <location>
        <position position="27"/>
    </location>
</feature>
<organism evidence="6 7">
    <name type="scientific">Acidithiobacillus ferrooxidans</name>
    <name type="common">Thiobacillus ferrooxidans</name>
    <dbReference type="NCBI Taxonomy" id="920"/>
    <lineage>
        <taxon>Bacteria</taxon>
        <taxon>Pseudomonadati</taxon>
        <taxon>Pseudomonadota</taxon>
        <taxon>Acidithiobacillia</taxon>
        <taxon>Acidithiobacillales</taxon>
        <taxon>Acidithiobacillaceae</taxon>
        <taxon>Acidithiobacillus</taxon>
    </lineage>
</organism>
<feature type="domain" description="Peptide methionine sulphoxide reductase MsrA" evidence="5">
    <location>
        <begin position="21"/>
        <end position="173"/>
    </location>
</feature>